<keyword evidence="4" id="KW-1185">Reference proteome</keyword>
<name>L0A2R7_DEIPD</name>
<dbReference type="Proteomes" id="UP000010467">
    <property type="component" value="Chromosome"/>
</dbReference>
<gene>
    <name evidence="3" type="ordered locus">Deipe_2708</name>
</gene>
<dbReference type="InterPro" id="IPR029058">
    <property type="entry name" value="AB_hydrolase_fold"/>
</dbReference>
<accession>L0A2R7</accession>
<dbReference type="GO" id="GO:0016020">
    <property type="term" value="C:membrane"/>
    <property type="evidence" value="ECO:0007669"/>
    <property type="project" value="TreeGrafter"/>
</dbReference>
<dbReference type="RefSeq" id="WP_015236475.1">
    <property type="nucleotide sequence ID" value="NC_019793.1"/>
</dbReference>
<dbReference type="Gene3D" id="3.40.50.1820">
    <property type="entry name" value="alpha/beta hydrolase"/>
    <property type="match status" value="1"/>
</dbReference>
<dbReference type="PATRIC" id="fig|937777.3.peg.2720"/>
<keyword evidence="1" id="KW-0378">Hydrolase</keyword>
<dbReference type="SUPFAM" id="SSF53474">
    <property type="entry name" value="alpha/beta-Hydrolases"/>
    <property type="match status" value="1"/>
</dbReference>
<reference evidence="4" key="1">
    <citation type="submission" date="2012-03" db="EMBL/GenBank/DDBJ databases">
        <title>Complete sequence of chromosome of Deinococcus peraridilitoris DSM 19664.</title>
        <authorList>
            <person name="Lucas S."/>
            <person name="Copeland A."/>
            <person name="Lapidus A."/>
            <person name="Glavina del Rio T."/>
            <person name="Dalin E."/>
            <person name="Tice H."/>
            <person name="Bruce D."/>
            <person name="Goodwin L."/>
            <person name="Pitluck S."/>
            <person name="Peters L."/>
            <person name="Mikhailova N."/>
            <person name="Lu M."/>
            <person name="Kyrpides N."/>
            <person name="Mavromatis K."/>
            <person name="Ivanova N."/>
            <person name="Brettin T."/>
            <person name="Detter J.C."/>
            <person name="Han C."/>
            <person name="Larimer F."/>
            <person name="Land M."/>
            <person name="Hauser L."/>
            <person name="Markowitz V."/>
            <person name="Cheng J.-F."/>
            <person name="Hugenholtz P."/>
            <person name="Woyke T."/>
            <person name="Wu D."/>
            <person name="Pukall R."/>
            <person name="Steenblock K."/>
            <person name="Brambilla E."/>
            <person name="Klenk H.-P."/>
            <person name="Eisen J.A."/>
        </authorList>
    </citation>
    <scope>NUCLEOTIDE SEQUENCE [LARGE SCALE GENOMIC DNA]</scope>
    <source>
        <strain evidence="4">DSM 19664 / LMG 22246 / CIP 109416 / KR-200</strain>
    </source>
</reference>
<dbReference type="EMBL" id="CP003382">
    <property type="protein sequence ID" value="AFZ68173.1"/>
    <property type="molecule type" value="Genomic_DNA"/>
</dbReference>
<dbReference type="OrthoDB" id="2987348at2"/>
<sequence length="247" mass="27212">MNEYPHIAGVHLPQVPDAHPVELVFDDLTLGGYLLEAWTSQRALLLLHGWGEDASSHLHAARFFRERGFHVLTLSLRGSRGSGGCDDYGLRQPHDTIRALNWLQARTGAQQLYLYGFSQGGLVALLTLAQGAPVTATAVLNAPTDVKDFARTTSFSFVTRYLEAVCADGLWQERSPLHQAGRIRAPVLIVASTADRQVRPEQSARLHALLPGSTLKTLPDEDHLPGETVLREVWEAVARFYDASSLR</sequence>
<feature type="domain" description="Peptidase S9 prolyl oligopeptidase catalytic" evidence="2">
    <location>
        <begin position="59"/>
        <end position="241"/>
    </location>
</feature>
<dbReference type="GO" id="GO:0006508">
    <property type="term" value="P:proteolysis"/>
    <property type="evidence" value="ECO:0007669"/>
    <property type="project" value="InterPro"/>
</dbReference>
<dbReference type="InterPro" id="IPR050266">
    <property type="entry name" value="AB_hydrolase_sf"/>
</dbReference>
<dbReference type="PANTHER" id="PTHR43798">
    <property type="entry name" value="MONOACYLGLYCEROL LIPASE"/>
    <property type="match status" value="1"/>
</dbReference>
<organism evidence="3 4">
    <name type="scientific">Deinococcus peraridilitoris (strain DSM 19664 / LMG 22246 / CIP 109416 / KR-200)</name>
    <dbReference type="NCBI Taxonomy" id="937777"/>
    <lineage>
        <taxon>Bacteria</taxon>
        <taxon>Thermotogati</taxon>
        <taxon>Deinococcota</taxon>
        <taxon>Deinococci</taxon>
        <taxon>Deinococcales</taxon>
        <taxon>Deinococcaceae</taxon>
        <taxon>Deinococcus</taxon>
    </lineage>
</organism>
<dbReference type="STRING" id="937777.Deipe_2708"/>
<evidence type="ECO:0000313" key="4">
    <source>
        <dbReference type="Proteomes" id="UP000010467"/>
    </source>
</evidence>
<dbReference type="PANTHER" id="PTHR43798:SF31">
    <property type="entry name" value="AB HYDROLASE SUPERFAMILY PROTEIN YCLE"/>
    <property type="match status" value="1"/>
</dbReference>
<evidence type="ECO:0000256" key="1">
    <source>
        <dbReference type="ARBA" id="ARBA00022801"/>
    </source>
</evidence>
<proteinExistence type="predicted"/>
<dbReference type="KEGG" id="dpd:Deipe_2708"/>
<evidence type="ECO:0000259" key="2">
    <source>
        <dbReference type="Pfam" id="PF00326"/>
    </source>
</evidence>
<protein>
    <submittedName>
        <fullName evidence="3">Prolyl oligopeptidase family protein</fullName>
    </submittedName>
</protein>
<dbReference type="Pfam" id="PF00326">
    <property type="entry name" value="Peptidase_S9"/>
    <property type="match status" value="1"/>
</dbReference>
<dbReference type="HOGENOM" id="CLU_1123117_0_0_0"/>
<evidence type="ECO:0000313" key="3">
    <source>
        <dbReference type="EMBL" id="AFZ68173.1"/>
    </source>
</evidence>
<dbReference type="GO" id="GO:0008236">
    <property type="term" value="F:serine-type peptidase activity"/>
    <property type="evidence" value="ECO:0007669"/>
    <property type="project" value="InterPro"/>
</dbReference>
<dbReference type="eggNOG" id="COG1073">
    <property type="taxonomic scope" value="Bacteria"/>
</dbReference>
<dbReference type="InterPro" id="IPR001375">
    <property type="entry name" value="Peptidase_S9_cat"/>
</dbReference>
<dbReference type="AlphaFoldDB" id="L0A2R7"/>